<protein>
    <submittedName>
        <fullName evidence="1">Uncharacterized protein</fullName>
    </submittedName>
</protein>
<evidence type="ECO:0000313" key="2">
    <source>
        <dbReference type="Proteomes" id="UP001549164"/>
    </source>
</evidence>
<dbReference type="Proteomes" id="UP001549164">
    <property type="component" value="Unassembled WGS sequence"/>
</dbReference>
<name>A0ABV2IHY5_9HYPH</name>
<reference evidence="1 2" key="1">
    <citation type="submission" date="2024-06" db="EMBL/GenBank/DDBJ databases">
        <title>Genomic Encyclopedia of Type Strains, Phase IV (KMG-IV): sequencing the most valuable type-strain genomes for metagenomic binning, comparative biology and taxonomic classification.</title>
        <authorList>
            <person name="Goeker M."/>
        </authorList>
    </citation>
    <scope>NUCLEOTIDE SEQUENCE [LARGE SCALE GENOMIC DNA]</scope>
    <source>
        <strain evidence="1 2">DSM 28102</strain>
    </source>
</reference>
<proteinExistence type="predicted"/>
<gene>
    <name evidence="1" type="ORF">ABID12_003800</name>
</gene>
<dbReference type="EMBL" id="JBEPLY010000017">
    <property type="protein sequence ID" value="MET3601837.1"/>
    <property type="molecule type" value="Genomic_DNA"/>
</dbReference>
<dbReference type="RefSeq" id="WP_354435642.1">
    <property type="nucleotide sequence ID" value="NZ_JBEPLY010000017.1"/>
</dbReference>
<keyword evidence="2" id="KW-1185">Reference proteome</keyword>
<organism evidence="1 2">
    <name type="scientific">Martelella mangrovi</name>
    <dbReference type="NCBI Taxonomy" id="1397477"/>
    <lineage>
        <taxon>Bacteria</taxon>
        <taxon>Pseudomonadati</taxon>
        <taxon>Pseudomonadota</taxon>
        <taxon>Alphaproteobacteria</taxon>
        <taxon>Hyphomicrobiales</taxon>
        <taxon>Aurantimonadaceae</taxon>
        <taxon>Martelella</taxon>
    </lineage>
</organism>
<sequence length="61" mass="6667">MTRWMMSIVAGAFVAAFSALPPILGFVLGVSAVWVVILFHEGDRMAAEDFASDGQDEWEGY</sequence>
<evidence type="ECO:0000313" key="1">
    <source>
        <dbReference type="EMBL" id="MET3601837.1"/>
    </source>
</evidence>
<comment type="caution">
    <text evidence="1">The sequence shown here is derived from an EMBL/GenBank/DDBJ whole genome shotgun (WGS) entry which is preliminary data.</text>
</comment>
<accession>A0ABV2IHY5</accession>